<accession>A0ACC2MHN8</accession>
<gene>
    <name evidence="1" type="ORF">MRB53_007015</name>
</gene>
<proteinExistence type="predicted"/>
<comment type="caution">
    <text evidence="1">The sequence shown here is derived from an EMBL/GenBank/DDBJ whole genome shotgun (WGS) entry which is preliminary data.</text>
</comment>
<evidence type="ECO:0000313" key="1">
    <source>
        <dbReference type="EMBL" id="KAJ8645267.1"/>
    </source>
</evidence>
<protein>
    <submittedName>
        <fullName evidence="1">Uncharacterized protein</fullName>
    </submittedName>
</protein>
<evidence type="ECO:0000313" key="2">
    <source>
        <dbReference type="Proteomes" id="UP001234297"/>
    </source>
</evidence>
<sequence length="79" mass="9202">MSNQCGGTCSQYLSKAKGLDLGRGGMAQKPKDLFEQSGEPQQRKQTRPKEYQGQRQEIFEEWREIHWFSVYKSQVKESC</sequence>
<keyword evidence="2" id="KW-1185">Reference proteome</keyword>
<organism evidence="1 2">
    <name type="scientific">Persea americana</name>
    <name type="common">Avocado</name>
    <dbReference type="NCBI Taxonomy" id="3435"/>
    <lineage>
        <taxon>Eukaryota</taxon>
        <taxon>Viridiplantae</taxon>
        <taxon>Streptophyta</taxon>
        <taxon>Embryophyta</taxon>
        <taxon>Tracheophyta</taxon>
        <taxon>Spermatophyta</taxon>
        <taxon>Magnoliopsida</taxon>
        <taxon>Magnoliidae</taxon>
        <taxon>Laurales</taxon>
        <taxon>Lauraceae</taxon>
        <taxon>Persea</taxon>
    </lineage>
</organism>
<name>A0ACC2MHN8_PERAE</name>
<dbReference type="Proteomes" id="UP001234297">
    <property type="component" value="Chromosome 2"/>
</dbReference>
<reference evidence="1 2" key="1">
    <citation type="journal article" date="2022" name="Hortic Res">
        <title>A haplotype resolved chromosomal level avocado genome allows analysis of novel avocado genes.</title>
        <authorList>
            <person name="Nath O."/>
            <person name="Fletcher S.J."/>
            <person name="Hayward A."/>
            <person name="Shaw L.M."/>
            <person name="Masouleh A.K."/>
            <person name="Furtado A."/>
            <person name="Henry R.J."/>
            <person name="Mitter N."/>
        </authorList>
    </citation>
    <scope>NUCLEOTIDE SEQUENCE [LARGE SCALE GENOMIC DNA]</scope>
    <source>
        <strain evidence="2">cv. Hass</strain>
    </source>
</reference>
<dbReference type="EMBL" id="CM056810">
    <property type="protein sequence ID" value="KAJ8645267.1"/>
    <property type="molecule type" value="Genomic_DNA"/>
</dbReference>